<dbReference type="AlphaFoldDB" id="A0A8E0RXV9"/>
<dbReference type="Proteomes" id="UP000728185">
    <property type="component" value="Unassembled WGS sequence"/>
</dbReference>
<protein>
    <submittedName>
        <fullName evidence="2">Uncharacterized protein</fullName>
    </submittedName>
</protein>
<feature type="compositionally biased region" description="Polar residues" evidence="1">
    <location>
        <begin position="272"/>
        <end position="282"/>
    </location>
</feature>
<feature type="compositionally biased region" description="Polar residues" evidence="1">
    <location>
        <begin position="301"/>
        <end position="322"/>
    </location>
</feature>
<feature type="region of interest" description="Disordered" evidence="1">
    <location>
        <begin position="159"/>
        <end position="194"/>
    </location>
</feature>
<feature type="compositionally biased region" description="Basic and acidic residues" evidence="1">
    <location>
        <begin position="55"/>
        <end position="66"/>
    </location>
</feature>
<feature type="compositionally biased region" description="Low complexity" evidence="1">
    <location>
        <begin position="33"/>
        <end position="47"/>
    </location>
</feature>
<name>A0A8E0RXV9_9TREM</name>
<feature type="region of interest" description="Disordered" evidence="1">
    <location>
        <begin position="223"/>
        <end position="322"/>
    </location>
</feature>
<accession>A0A8E0RXV9</accession>
<feature type="compositionally biased region" description="Polar residues" evidence="1">
    <location>
        <begin position="162"/>
        <end position="194"/>
    </location>
</feature>
<gene>
    <name evidence="2" type="ORF">FBUS_01364</name>
</gene>
<keyword evidence="3" id="KW-1185">Reference proteome</keyword>
<feature type="compositionally biased region" description="Polar residues" evidence="1">
    <location>
        <begin position="223"/>
        <end position="237"/>
    </location>
</feature>
<dbReference type="OrthoDB" id="6275016at2759"/>
<reference evidence="2" key="1">
    <citation type="submission" date="2019-05" db="EMBL/GenBank/DDBJ databases">
        <title>Annotation for the trematode Fasciolopsis buski.</title>
        <authorList>
            <person name="Choi Y.-J."/>
        </authorList>
    </citation>
    <scope>NUCLEOTIDE SEQUENCE</scope>
    <source>
        <strain evidence="2">HT</strain>
        <tissue evidence="2">Whole worm</tissue>
    </source>
</reference>
<proteinExistence type="predicted"/>
<feature type="region of interest" description="Disordered" evidence="1">
    <location>
        <begin position="351"/>
        <end position="377"/>
    </location>
</feature>
<feature type="compositionally biased region" description="Low complexity" evidence="1">
    <location>
        <begin position="67"/>
        <end position="81"/>
    </location>
</feature>
<comment type="caution">
    <text evidence="2">The sequence shown here is derived from an EMBL/GenBank/DDBJ whole genome shotgun (WGS) entry which is preliminary data.</text>
</comment>
<organism evidence="2 3">
    <name type="scientific">Fasciolopsis buskii</name>
    <dbReference type="NCBI Taxonomy" id="27845"/>
    <lineage>
        <taxon>Eukaryota</taxon>
        <taxon>Metazoa</taxon>
        <taxon>Spiralia</taxon>
        <taxon>Lophotrochozoa</taxon>
        <taxon>Platyhelminthes</taxon>
        <taxon>Trematoda</taxon>
        <taxon>Digenea</taxon>
        <taxon>Plagiorchiida</taxon>
        <taxon>Echinostomata</taxon>
        <taxon>Echinostomatoidea</taxon>
        <taxon>Fasciolidae</taxon>
        <taxon>Fasciolopsis</taxon>
    </lineage>
</organism>
<evidence type="ECO:0000313" key="3">
    <source>
        <dbReference type="Proteomes" id="UP000728185"/>
    </source>
</evidence>
<evidence type="ECO:0000256" key="1">
    <source>
        <dbReference type="SAM" id="MobiDB-lite"/>
    </source>
</evidence>
<sequence>MPFVCTVPLHSTVQTRHSAHQPHPNHLHHHYHSINNNNNNNNNNDSQPQPPLPTADHRVRNAEESHQPNSRSSSTPSSADPTRFCLAPTPTSPPPPHPPPKPTTAMESKMATTPTRSVAWPPRLTPLPDFTASQPFWPSQKARAERKHSVYVNAAIYPLREQPQTPNGSGDRTQSGGGNTCRTPPNSWTHLLPYRTSTVPQNLSERLKKSETLPNDVWVHTQRQNPSNEQNLQTAIPSASAHDTGMDQSNRPNGSAGIPTGLKSPPPRPPVRTSSQQLTGRGSSAVEPRAPRPIPTVDPISKTSSSTLSPTQIRQSTDPQLSGLLSSEKSTLEDSPILCRYSQLYSLSIKPEPSERARYHSKPLANHSDSPVLSRPNMATRVESQMHKLRIRTEDLG</sequence>
<feature type="compositionally biased region" description="Pro residues" evidence="1">
    <location>
        <begin position="90"/>
        <end position="102"/>
    </location>
</feature>
<dbReference type="EMBL" id="LUCM01006694">
    <property type="protein sequence ID" value="KAA0190919.1"/>
    <property type="molecule type" value="Genomic_DNA"/>
</dbReference>
<feature type="region of interest" description="Disordered" evidence="1">
    <location>
        <begin position="14"/>
        <end position="122"/>
    </location>
</feature>
<feature type="compositionally biased region" description="Basic residues" evidence="1">
    <location>
        <begin position="17"/>
        <end position="32"/>
    </location>
</feature>
<evidence type="ECO:0000313" key="2">
    <source>
        <dbReference type="EMBL" id="KAA0190919.1"/>
    </source>
</evidence>